<dbReference type="PANTHER" id="PTHR16212:SF4">
    <property type="entry name" value="FOCADHESIN"/>
    <property type="match status" value="1"/>
</dbReference>
<protein>
    <submittedName>
        <fullName evidence="2">Protein RST1 isoform X1</fullName>
    </submittedName>
</protein>
<keyword evidence="1" id="KW-0472">Membrane</keyword>
<dbReference type="AlphaFoldDB" id="A0AAX6H9Y4"/>
<reference evidence="2" key="1">
    <citation type="journal article" date="2023" name="GigaByte">
        <title>Genome assembly of the bearded iris, Iris pallida Lam.</title>
        <authorList>
            <person name="Bruccoleri R.E."/>
            <person name="Oakeley E.J."/>
            <person name="Faust A.M.E."/>
            <person name="Altorfer M."/>
            <person name="Dessus-Babus S."/>
            <person name="Burckhardt D."/>
            <person name="Oertli M."/>
            <person name="Naumann U."/>
            <person name="Petersen F."/>
            <person name="Wong J."/>
        </authorList>
    </citation>
    <scope>NUCLEOTIDE SEQUENCE</scope>
    <source>
        <strain evidence="2">GSM-AAB239-AS_SAM_17_03QT</strain>
    </source>
</reference>
<sequence length="125" mass="13599">MKAVVMHMHADTKGSSNVSAKSSKVANDIFKILCKLGAESIPRVAVHAALAIGALCMVVFSSAHGVICASSSLLMKWLFQDEHEHQQWPAVISLGLISNCFHATDRKNKVEVIGGLKYLRREAKI</sequence>
<keyword evidence="1" id="KW-0812">Transmembrane</keyword>
<comment type="caution">
    <text evidence="2">The sequence shown here is derived from an EMBL/GenBank/DDBJ whole genome shotgun (WGS) entry which is preliminary data.</text>
</comment>
<dbReference type="GO" id="GO:0060147">
    <property type="term" value="P:regulation of post-transcriptional gene silencing"/>
    <property type="evidence" value="ECO:0007669"/>
    <property type="project" value="InterPro"/>
</dbReference>
<dbReference type="PANTHER" id="PTHR16212">
    <property type="entry name" value="FOCADHESIN FAMILY MEMBER"/>
    <property type="match status" value="1"/>
</dbReference>
<dbReference type="Proteomes" id="UP001140949">
    <property type="component" value="Unassembled WGS sequence"/>
</dbReference>
<evidence type="ECO:0000313" key="3">
    <source>
        <dbReference type="Proteomes" id="UP001140949"/>
    </source>
</evidence>
<keyword evidence="3" id="KW-1185">Reference proteome</keyword>
<evidence type="ECO:0000256" key="1">
    <source>
        <dbReference type="SAM" id="Phobius"/>
    </source>
</evidence>
<gene>
    <name evidence="2" type="ORF">M6B38_120230</name>
</gene>
<name>A0AAX6H9Y4_IRIPA</name>
<reference evidence="2" key="2">
    <citation type="submission" date="2023-04" db="EMBL/GenBank/DDBJ databases">
        <authorList>
            <person name="Bruccoleri R.E."/>
            <person name="Oakeley E.J."/>
            <person name="Faust A.-M."/>
            <person name="Dessus-Babus S."/>
            <person name="Altorfer M."/>
            <person name="Burckhardt D."/>
            <person name="Oertli M."/>
            <person name="Naumann U."/>
            <person name="Petersen F."/>
            <person name="Wong J."/>
        </authorList>
    </citation>
    <scope>NUCLEOTIDE SEQUENCE</scope>
    <source>
        <strain evidence="2">GSM-AAB239-AS_SAM_17_03QT</strain>
        <tissue evidence="2">Leaf</tissue>
    </source>
</reference>
<accession>A0AAX6H9Y4</accession>
<dbReference type="EMBL" id="JANAVB010011395">
    <property type="protein sequence ID" value="KAJ6837524.1"/>
    <property type="molecule type" value="Genomic_DNA"/>
</dbReference>
<organism evidence="2 3">
    <name type="scientific">Iris pallida</name>
    <name type="common">Sweet iris</name>
    <dbReference type="NCBI Taxonomy" id="29817"/>
    <lineage>
        <taxon>Eukaryota</taxon>
        <taxon>Viridiplantae</taxon>
        <taxon>Streptophyta</taxon>
        <taxon>Embryophyta</taxon>
        <taxon>Tracheophyta</taxon>
        <taxon>Spermatophyta</taxon>
        <taxon>Magnoliopsida</taxon>
        <taxon>Liliopsida</taxon>
        <taxon>Asparagales</taxon>
        <taxon>Iridaceae</taxon>
        <taxon>Iridoideae</taxon>
        <taxon>Irideae</taxon>
        <taxon>Iris</taxon>
    </lineage>
</organism>
<dbReference type="InterPro" id="IPR045163">
    <property type="entry name" value="Focadhesin/RST1"/>
</dbReference>
<feature type="transmembrane region" description="Helical" evidence="1">
    <location>
        <begin position="45"/>
        <end position="67"/>
    </location>
</feature>
<keyword evidence="1" id="KW-1133">Transmembrane helix</keyword>
<evidence type="ECO:0000313" key="2">
    <source>
        <dbReference type="EMBL" id="KAJ6837524.1"/>
    </source>
</evidence>
<proteinExistence type="predicted"/>